<dbReference type="AlphaFoldDB" id="A0A392RP66"/>
<evidence type="ECO:0000313" key="2">
    <source>
        <dbReference type="Proteomes" id="UP000265520"/>
    </source>
</evidence>
<organism evidence="1 2">
    <name type="scientific">Trifolium medium</name>
    <dbReference type="NCBI Taxonomy" id="97028"/>
    <lineage>
        <taxon>Eukaryota</taxon>
        <taxon>Viridiplantae</taxon>
        <taxon>Streptophyta</taxon>
        <taxon>Embryophyta</taxon>
        <taxon>Tracheophyta</taxon>
        <taxon>Spermatophyta</taxon>
        <taxon>Magnoliopsida</taxon>
        <taxon>eudicotyledons</taxon>
        <taxon>Gunneridae</taxon>
        <taxon>Pentapetalae</taxon>
        <taxon>rosids</taxon>
        <taxon>fabids</taxon>
        <taxon>Fabales</taxon>
        <taxon>Fabaceae</taxon>
        <taxon>Papilionoideae</taxon>
        <taxon>50 kb inversion clade</taxon>
        <taxon>NPAAA clade</taxon>
        <taxon>Hologalegina</taxon>
        <taxon>IRL clade</taxon>
        <taxon>Trifolieae</taxon>
        <taxon>Trifolium</taxon>
    </lineage>
</organism>
<reference evidence="1 2" key="1">
    <citation type="journal article" date="2018" name="Front. Plant Sci.">
        <title>Red Clover (Trifolium pratense) and Zigzag Clover (T. medium) - A Picture of Genomic Similarities and Differences.</title>
        <authorList>
            <person name="Dluhosova J."/>
            <person name="Istvanek J."/>
            <person name="Nedelnik J."/>
            <person name="Repkova J."/>
        </authorList>
    </citation>
    <scope>NUCLEOTIDE SEQUENCE [LARGE SCALE GENOMIC DNA]</scope>
    <source>
        <strain evidence="2">cv. 10/8</strain>
        <tissue evidence="1">Leaf</tissue>
    </source>
</reference>
<comment type="caution">
    <text evidence="1">The sequence shown here is derived from an EMBL/GenBank/DDBJ whole genome shotgun (WGS) entry which is preliminary data.</text>
</comment>
<dbReference type="EMBL" id="LXQA010256111">
    <property type="protein sequence ID" value="MCI38448.1"/>
    <property type="molecule type" value="Genomic_DNA"/>
</dbReference>
<accession>A0A392RP66</accession>
<dbReference type="Proteomes" id="UP000265520">
    <property type="component" value="Unassembled WGS sequence"/>
</dbReference>
<name>A0A392RP66_9FABA</name>
<sequence>MASPSVLGVEGGVDYVGSDGIKVKGTANGTVLPKIVHPTFVL</sequence>
<keyword evidence="2" id="KW-1185">Reference proteome</keyword>
<protein>
    <submittedName>
        <fullName evidence="1">Uncharacterized protein</fullName>
    </submittedName>
</protein>
<evidence type="ECO:0000313" key="1">
    <source>
        <dbReference type="EMBL" id="MCI38448.1"/>
    </source>
</evidence>
<proteinExistence type="predicted"/>